<name>A0A809ZMU8_9BRAD</name>
<reference evidence="3" key="2">
    <citation type="submission" date="2020-05" db="EMBL/GenBank/DDBJ databases">
        <title>Complete genome sequence of Bradyrhizobium diazoefficiens XF6 isolated from soybean nodule.</title>
        <authorList>
            <person name="Noda R."/>
            <person name="Kakizaki K."/>
            <person name="Minamisawa K."/>
        </authorList>
    </citation>
    <scope>NUCLEOTIDE SEQUENCE</scope>
    <source>
        <strain evidence="3">XF6</strain>
    </source>
</reference>
<protein>
    <submittedName>
        <fullName evidence="2">Uncharacterized protein</fullName>
    </submittedName>
</protein>
<sequence>MKEATAPQIQYQITDEQVAERERRLEKAFDLLFEEVLSRRSKARNNLAPTDSTPTGGRK</sequence>
<accession>A0A809ZMU8</accession>
<gene>
    <name evidence="2" type="ORF">XF5B_11860</name>
    <name evidence="3" type="ORF">XF6B_11930</name>
</gene>
<dbReference type="EMBL" id="AP023095">
    <property type="protein sequence ID" value="BCE53674.1"/>
    <property type="molecule type" value="Genomic_DNA"/>
</dbReference>
<dbReference type="AlphaFoldDB" id="A0A809ZMU8"/>
<evidence type="ECO:0000313" key="2">
    <source>
        <dbReference type="EMBL" id="BCE53674.1"/>
    </source>
</evidence>
<feature type="region of interest" description="Disordered" evidence="1">
    <location>
        <begin position="40"/>
        <end position="59"/>
    </location>
</feature>
<reference evidence="2" key="1">
    <citation type="submission" date="2020-05" db="EMBL/GenBank/DDBJ databases">
        <title>Complete genome sequence of Bradyrhizobium diazoefficiens XF5 isolated from soybean nodule.</title>
        <authorList>
            <person name="Noda R."/>
            <person name="Kakizaki K."/>
            <person name="Minamisawa K."/>
        </authorList>
    </citation>
    <scope>NUCLEOTIDE SEQUENCE</scope>
    <source>
        <strain evidence="2">XF5</strain>
    </source>
</reference>
<feature type="compositionally biased region" description="Polar residues" evidence="1">
    <location>
        <begin position="47"/>
        <end position="59"/>
    </location>
</feature>
<evidence type="ECO:0000313" key="3">
    <source>
        <dbReference type="EMBL" id="BCE62394.1"/>
    </source>
</evidence>
<dbReference type="EMBL" id="AP023096">
    <property type="protein sequence ID" value="BCE62394.1"/>
    <property type="molecule type" value="Genomic_DNA"/>
</dbReference>
<evidence type="ECO:0000256" key="1">
    <source>
        <dbReference type="SAM" id="MobiDB-lite"/>
    </source>
</evidence>
<organism evidence="2">
    <name type="scientific">Bradyrhizobium diazoefficiens</name>
    <dbReference type="NCBI Taxonomy" id="1355477"/>
    <lineage>
        <taxon>Bacteria</taxon>
        <taxon>Pseudomonadati</taxon>
        <taxon>Pseudomonadota</taxon>
        <taxon>Alphaproteobacteria</taxon>
        <taxon>Hyphomicrobiales</taxon>
        <taxon>Nitrobacteraceae</taxon>
        <taxon>Bradyrhizobium</taxon>
    </lineage>
</organism>
<proteinExistence type="predicted"/>